<keyword evidence="3 5" id="KW-0460">Magnesium</keyword>
<comment type="similarity">
    <text evidence="1 5">Belongs to the mandelate racemase/muconate lactonizing enzyme family.</text>
</comment>
<keyword evidence="8" id="KW-1185">Reference proteome</keyword>
<dbReference type="InterPro" id="IPR029065">
    <property type="entry name" value="Enolase_C-like"/>
</dbReference>
<proteinExistence type="inferred from homology"/>
<gene>
    <name evidence="7" type="ORF">SNE35_05425</name>
</gene>
<dbReference type="SUPFAM" id="SSF51604">
    <property type="entry name" value="Enolase C-terminal domain-like"/>
    <property type="match status" value="1"/>
</dbReference>
<dbReference type="InterPro" id="IPR034603">
    <property type="entry name" value="Dipeptide_epimerase"/>
</dbReference>
<reference evidence="7 8" key="1">
    <citation type="submission" date="2023-11" db="EMBL/GenBank/DDBJ databases">
        <title>Paucibacter sp. nov., isolated from fresh soil in Korea.</title>
        <authorList>
            <person name="Le N.T.T."/>
        </authorList>
    </citation>
    <scope>NUCLEOTIDE SEQUENCE [LARGE SCALE GENOMIC DNA]</scope>
    <source>
        <strain evidence="7 8">R3-3</strain>
    </source>
</reference>
<dbReference type="InterPro" id="IPR036849">
    <property type="entry name" value="Enolase-like_C_sf"/>
</dbReference>
<dbReference type="RefSeq" id="WP_320421845.1">
    <property type="nucleotide sequence ID" value="NZ_JAXCLA010000002.1"/>
</dbReference>
<dbReference type="Gene3D" id="3.20.20.120">
    <property type="entry name" value="Enolase-like C-terminal domain"/>
    <property type="match status" value="1"/>
</dbReference>
<evidence type="ECO:0000313" key="7">
    <source>
        <dbReference type="EMBL" id="MDY0743932.1"/>
    </source>
</evidence>
<dbReference type="SMART" id="SM00922">
    <property type="entry name" value="MR_MLE"/>
    <property type="match status" value="1"/>
</dbReference>
<dbReference type="SFLD" id="SFLDS00001">
    <property type="entry name" value="Enolase"/>
    <property type="match status" value="1"/>
</dbReference>
<evidence type="ECO:0000256" key="1">
    <source>
        <dbReference type="ARBA" id="ARBA00008031"/>
    </source>
</evidence>
<dbReference type="PANTHER" id="PTHR48073">
    <property type="entry name" value="O-SUCCINYLBENZOATE SYNTHASE-RELATED"/>
    <property type="match status" value="1"/>
</dbReference>
<evidence type="ECO:0000256" key="2">
    <source>
        <dbReference type="ARBA" id="ARBA00022723"/>
    </source>
</evidence>
<dbReference type="CDD" id="cd03319">
    <property type="entry name" value="L-Ala-DL-Glu_epimerase"/>
    <property type="match status" value="1"/>
</dbReference>
<dbReference type="EMBL" id="JAXCLA010000002">
    <property type="protein sequence ID" value="MDY0743932.1"/>
    <property type="molecule type" value="Genomic_DNA"/>
</dbReference>
<dbReference type="Pfam" id="PF13378">
    <property type="entry name" value="MR_MLE_C"/>
    <property type="match status" value="1"/>
</dbReference>
<evidence type="ECO:0000256" key="3">
    <source>
        <dbReference type="ARBA" id="ARBA00022842"/>
    </source>
</evidence>
<sequence>MPLALAYRVEALPLREPFQIAGHRFVDVPVLQLRLRDGPYEGRSEAAGVYYLDDRPPGMARRVESVRAAIEAGGFDRQWLRSLLPPGGARNALDCALWALEASRAGVPVWQLAGLPGTRPLQTTFTLGAAAPEAMAAGALAYAAAGALKLKLTGEGALDVARVRAVRAARPDAWLGVDANQGYALDTIAELLPALVDCGIALLEQPFARGREQDMRAVDFPVPTAADESCLDLAELERIAGLFDMVNIKLDKCGGLTEGLMIARRARELGLQVMVGNMGGSSLAMAPAFVLGQLCDVVDLDGPTILAQDCTPAVAYRDGCIDCDVKVWA</sequence>
<dbReference type="Proteomes" id="UP001285263">
    <property type="component" value="Unassembled WGS sequence"/>
</dbReference>
<dbReference type="Gene3D" id="3.30.390.10">
    <property type="entry name" value="Enolase-like, N-terminal domain"/>
    <property type="match status" value="1"/>
</dbReference>
<comment type="cofactor">
    <cofactor evidence="5">
        <name>Mg(2+)</name>
        <dbReference type="ChEBI" id="CHEBI:18420"/>
    </cofactor>
    <text evidence="5">Binds 1 Mg(2+) ion per subunit.</text>
</comment>
<keyword evidence="4 5" id="KW-0413">Isomerase</keyword>
<accession>A0ABU5DCD7</accession>
<protein>
    <recommendedName>
        <fullName evidence="5">Dipeptide epimerase</fullName>
        <ecNumber evidence="5">5.1.1.-</ecNumber>
    </recommendedName>
</protein>
<evidence type="ECO:0000256" key="4">
    <source>
        <dbReference type="ARBA" id="ARBA00023235"/>
    </source>
</evidence>
<dbReference type="SFLD" id="SFLDG00180">
    <property type="entry name" value="muconate_cycloisomerase"/>
    <property type="match status" value="1"/>
</dbReference>
<dbReference type="InterPro" id="IPR029017">
    <property type="entry name" value="Enolase-like_N"/>
</dbReference>
<dbReference type="EC" id="5.1.1.-" evidence="5"/>
<dbReference type="SUPFAM" id="SSF54826">
    <property type="entry name" value="Enolase N-terminal domain-like"/>
    <property type="match status" value="1"/>
</dbReference>
<dbReference type="InterPro" id="IPR013342">
    <property type="entry name" value="Mandelate_racemase_C"/>
</dbReference>
<evidence type="ECO:0000256" key="5">
    <source>
        <dbReference type="RuleBase" id="RU366006"/>
    </source>
</evidence>
<dbReference type="PANTHER" id="PTHR48073:SF2">
    <property type="entry name" value="O-SUCCINYLBENZOATE SYNTHASE"/>
    <property type="match status" value="1"/>
</dbReference>
<name>A0ABU5DCD7_9BURK</name>
<organism evidence="7 8">
    <name type="scientific">Roseateles agri</name>
    <dbReference type="NCBI Taxonomy" id="3098619"/>
    <lineage>
        <taxon>Bacteria</taxon>
        <taxon>Pseudomonadati</taxon>
        <taxon>Pseudomonadota</taxon>
        <taxon>Betaproteobacteria</taxon>
        <taxon>Burkholderiales</taxon>
        <taxon>Sphaerotilaceae</taxon>
        <taxon>Roseateles</taxon>
    </lineage>
</organism>
<evidence type="ECO:0000259" key="6">
    <source>
        <dbReference type="SMART" id="SM00922"/>
    </source>
</evidence>
<evidence type="ECO:0000313" key="8">
    <source>
        <dbReference type="Proteomes" id="UP001285263"/>
    </source>
</evidence>
<feature type="domain" description="Mandelate racemase/muconate lactonizing enzyme C-terminal" evidence="6">
    <location>
        <begin position="132"/>
        <end position="225"/>
    </location>
</feature>
<comment type="caution">
    <text evidence="7">The sequence shown here is derived from an EMBL/GenBank/DDBJ whole genome shotgun (WGS) entry which is preliminary data.</text>
</comment>
<keyword evidence="2 5" id="KW-0479">Metal-binding</keyword>